<evidence type="ECO:0008006" key="3">
    <source>
        <dbReference type="Google" id="ProtNLM"/>
    </source>
</evidence>
<comment type="caution">
    <text evidence="1">The sequence shown here is derived from an EMBL/GenBank/DDBJ whole genome shotgun (WGS) entry which is preliminary data.</text>
</comment>
<protein>
    <recommendedName>
        <fullName evidence="3">DUF2470 domain-containing protein</fullName>
    </recommendedName>
</protein>
<reference evidence="1 2" key="1">
    <citation type="submission" date="2015-12" db="EMBL/GenBank/DDBJ databases">
        <title>Serinicoccus chungangenesis strain CD08_5 genome sequencing and assembly.</title>
        <authorList>
            <person name="Chander A.M."/>
            <person name="Kaur G."/>
            <person name="Nair G.R."/>
            <person name="Dhawan D.K."/>
            <person name="Kochhar R.K."/>
            <person name="Mayilraj S."/>
            <person name="Bhadada S.K."/>
        </authorList>
    </citation>
    <scope>NUCLEOTIDE SEQUENCE [LARGE SCALE GENOMIC DNA]</scope>
    <source>
        <strain evidence="1 2">CD08_5</strain>
    </source>
</reference>
<evidence type="ECO:0000313" key="1">
    <source>
        <dbReference type="EMBL" id="KUG52425.1"/>
    </source>
</evidence>
<proteinExistence type="predicted"/>
<sequence>MVDRLREATTRSTAARLVHGAGRATVVAYRDDPDRSLHVLAHGLTAADVPVVALPADSLDPSRSCREVRLRIDRHGADPRTRVSVASLHALAHLRIMDEGETRAMSSLGLLPPEVDWPATSGAQVALLCLDRLLLHDQAGVTPMAFAEVVDPPCFPARAQEWLCRDAVEELGAGRIGQILDEVVCGSREGLVGPGHPTPPSMSPVVGQRVLADVDSTGCTWLEVGTASTRTVFVPFDASVRCLEDLQAALGSLAQPAV</sequence>
<gene>
    <name evidence="1" type="ORF">AVL62_13900</name>
</gene>
<dbReference type="AlphaFoldDB" id="A0A0W8I3G6"/>
<organism evidence="1 2">
    <name type="scientific">Serinicoccus chungangensis</name>
    <dbReference type="NCBI Taxonomy" id="767452"/>
    <lineage>
        <taxon>Bacteria</taxon>
        <taxon>Bacillati</taxon>
        <taxon>Actinomycetota</taxon>
        <taxon>Actinomycetes</taxon>
        <taxon>Micrococcales</taxon>
        <taxon>Ornithinimicrobiaceae</taxon>
        <taxon>Serinicoccus</taxon>
    </lineage>
</organism>
<evidence type="ECO:0000313" key="2">
    <source>
        <dbReference type="Proteomes" id="UP000054837"/>
    </source>
</evidence>
<accession>A0A0W8I3G6</accession>
<dbReference type="Proteomes" id="UP000054837">
    <property type="component" value="Unassembled WGS sequence"/>
</dbReference>
<name>A0A0W8I3G6_9MICO</name>
<keyword evidence="2" id="KW-1185">Reference proteome</keyword>
<dbReference type="EMBL" id="LQBL01000030">
    <property type="protein sequence ID" value="KUG52425.1"/>
    <property type="molecule type" value="Genomic_DNA"/>
</dbReference>